<sequence>MAQVSRSHIPGVTADVTTFVLVTACPLTRRGGDSQQPDDSFRDIPAREGRGWEGAGVESACNTVVVTTWIFLQVRHHCLTAAIVITMVNRGLDSACPGAACSSAGSVLAVGQRRGGQSEVANSCSTSHITHWPIFSVLFLLPCDSPDSSSLRPAQPPQSTSRQPWSATPASPSSFFSCCSSLCSSAGVSFSGRR</sequence>
<dbReference type="AlphaFoldDB" id="A0A5B7FFU4"/>
<accession>A0A5B7FFU4</accession>
<name>A0A5B7FFU4_PORTR</name>
<protein>
    <submittedName>
        <fullName evidence="2">Uncharacterized protein</fullName>
    </submittedName>
</protein>
<dbReference type="EMBL" id="VSRR010007063">
    <property type="protein sequence ID" value="MPC46141.1"/>
    <property type="molecule type" value="Genomic_DNA"/>
</dbReference>
<feature type="compositionally biased region" description="Low complexity" evidence="1">
    <location>
        <begin position="164"/>
        <end position="174"/>
    </location>
</feature>
<organism evidence="2 3">
    <name type="scientific">Portunus trituberculatus</name>
    <name type="common">Swimming crab</name>
    <name type="synonym">Neptunus trituberculatus</name>
    <dbReference type="NCBI Taxonomy" id="210409"/>
    <lineage>
        <taxon>Eukaryota</taxon>
        <taxon>Metazoa</taxon>
        <taxon>Ecdysozoa</taxon>
        <taxon>Arthropoda</taxon>
        <taxon>Crustacea</taxon>
        <taxon>Multicrustacea</taxon>
        <taxon>Malacostraca</taxon>
        <taxon>Eumalacostraca</taxon>
        <taxon>Eucarida</taxon>
        <taxon>Decapoda</taxon>
        <taxon>Pleocyemata</taxon>
        <taxon>Brachyura</taxon>
        <taxon>Eubrachyura</taxon>
        <taxon>Portunoidea</taxon>
        <taxon>Portunidae</taxon>
        <taxon>Portuninae</taxon>
        <taxon>Portunus</taxon>
    </lineage>
</organism>
<gene>
    <name evidence="2" type="ORF">E2C01_039850</name>
</gene>
<feature type="region of interest" description="Disordered" evidence="1">
    <location>
        <begin position="149"/>
        <end position="174"/>
    </location>
</feature>
<dbReference type="Proteomes" id="UP000324222">
    <property type="component" value="Unassembled WGS sequence"/>
</dbReference>
<evidence type="ECO:0000256" key="1">
    <source>
        <dbReference type="SAM" id="MobiDB-lite"/>
    </source>
</evidence>
<evidence type="ECO:0000313" key="3">
    <source>
        <dbReference type="Proteomes" id="UP000324222"/>
    </source>
</evidence>
<proteinExistence type="predicted"/>
<evidence type="ECO:0000313" key="2">
    <source>
        <dbReference type="EMBL" id="MPC46141.1"/>
    </source>
</evidence>
<comment type="caution">
    <text evidence="2">The sequence shown here is derived from an EMBL/GenBank/DDBJ whole genome shotgun (WGS) entry which is preliminary data.</text>
</comment>
<keyword evidence="3" id="KW-1185">Reference proteome</keyword>
<reference evidence="2 3" key="1">
    <citation type="submission" date="2019-05" db="EMBL/GenBank/DDBJ databases">
        <title>Another draft genome of Portunus trituberculatus and its Hox gene families provides insights of decapod evolution.</title>
        <authorList>
            <person name="Jeong J.-H."/>
            <person name="Song I."/>
            <person name="Kim S."/>
            <person name="Choi T."/>
            <person name="Kim D."/>
            <person name="Ryu S."/>
            <person name="Kim W."/>
        </authorList>
    </citation>
    <scope>NUCLEOTIDE SEQUENCE [LARGE SCALE GENOMIC DNA]</scope>
    <source>
        <tissue evidence="2">Muscle</tissue>
    </source>
</reference>